<gene>
    <name evidence="6" type="primary">thyA</name>
    <name evidence="9" type="ORF">FEF22_001620</name>
</gene>
<feature type="active site" evidence="7">
    <location>
        <position position="170"/>
    </location>
</feature>
<comment type="caution">
    <text evidence="6">Lacks conserved residue(s) required for the propagation of feature annotation.</text>
</comment>
<evidence type="ECO:0000256" key="4">
    <source>
        <dbReference type="ARBA" id="ARBA00022679"/>
    </source>
</evidence>
<feature type="binding site" description="in other chain" evidence="6">
    <location>
        <position position="21"/>
    </location>
    <ligand>
        <name>dUMP</name>
        <dbReference type="ChEBI" id="CHEBI:246422"/>
        <note>ligand shared between dimeric partners</note>
    </ligand>
</feature>
<sequence length="288" mass="33892">MKQYLDLCSLILNKGIDSDNRTQVRTKRIFGHQMKFNLQKGFPLLTTKKMYLKGIIHELIWFIKGDTNIRYLVKNNVNIWNEWPYKKYCQSSDFKNENIKEFITKIKEDKEFALKFGDLGPIYGKQWRDFSGVDQLSKIIEEIKINPTSRRLIISSWNVPLIEKMMLPPCHVLMQFFVQDDNISLQIYQRSGDVFLGIPFNIASYSLLLMMVAQVTNLKAHEFCHTIGDAHIYFNHLNQVKMQLKRKPLSLPFIFLNPFVKKIDDFKFEDFTLKNYISFGPIKGDISV</sequence>
<comment type="subunit">
    <text evidence="6">Homodimer.</text>
</comment>
<protein>
    <recommendedName>
        <fullName evidence="1 6">Thymidylate synthase</fullName>
        <shortName evidence="6">TS</shortName>
        <shortName evidence="6">TSase</shortName>
        <ecNumber evidence="1 6">2.1.1.45</ecNumber>
    </recommendedName>
</protein>
<feature type="binding site" evidence="6">
    <location>
        <position position="287"/>
    </location>
    <ligand>
        <name>(6R)-5,10-methylene-5,6,7,8-tetrahydrofolate</name>
        <dbReference type="ChEBI" id="CHEBI:15636"/>
    </ligand>
</feature>
<keyword evidence="2 6" id="KW-0963">Cytoplasm</keyword>
<dbReference type="SUPFAM" id="SSF55831">
    <property type="entry name" value="Thymidylate synthase/dCMP hydroxymethylase"/>
    <property type="match status" value="1"/>
</dbReference>
<dbReference type="EC" id="2.1.1.45" evidence="1 6"/>
<feature type="binding site" description="in other chain" evidence="6">
    <location>
        <begin position="190"/>
        <end position="193"/>
    </location>
    <ligand>
        <name>dUMP</name>
        <dbReference type="ChEBI" id="CHEBI:246422"/>
        <note>ligand shared between dimeric partners</note>
    </ligand>
</feature>
<evidence type="ECO:0000259" key="8">
    <source>
        <dbReference type="Pfam" id="PF00303"/>
    </source>
</evidence>
<keyword evidence="5 6" id="KW-0545">Nucleotide biosynthesis</keyword>
<evidence type="ECO:0000256" key="5">
    <source>
        <dbReference type="ARBA" id="ARBA00022727"/>
    </source>
</evidence>
<keyword evidence="4 6" id="KW-0808">Transferase</keyword>
<dbReference type="RefSeq" id="WP_138108046.1">
    <property type="nucleotide sequence ID" value="NZ_VBRA02000009.1"/>
</dbReference>
<feature type="binding site" description="in other chain" evidence="6">
    <location>
        <position position="201"/>
    </location>
    <ligand>
        <name>dUMP</name>
        <dbReference type="ChEBI" id="CHEBI:246422"/>
        <note>ligand shared between dimeric partners</note>
    </ligand>
</feature>
<dbReference type="CDD" id="cd00351">
    <property type="entry name" value="TS_Pyrimidine_HMase"/>
    <property type="match status" value="1"/>
</dbReference>
<evidence type="ECO:0000256" key="3">
    <source>
        <dbReference type="ARBA" id="ARBA00022603"/>
    </source>
</evidence>
<dbReference type="Gene3D" id="3.30.572.10">
    <property type="entry name" value="Thymidylate synthase/dCMP hydroxymethylase domain"/>
    <property type="match status" value="1"/>
</dbReference>
<dbReference type="PROSITE" id="PS00091">
    <property type="entry name" value="THYMIDYLATE_SYNTHASE"/>
    <property type="match status" value="1"/>
</dbReference>
<comment type="similarity">
    <text evidence="6">Belongs to the thymidylate synthase family. Bacterial-type ThyA subfamily.</text>
</comment>
<dbReference type="NCBIfam" id="NF002496">
    <property type="entry name" value="PRK01827.1-2"/>
    <property type="match status" value="1"/>
</dbReference>
<proteinExistence type="inferred from homology"/>
<comment type="function">
    <text evidence="6">Catalyzes the reductive methylation of 2'-deoxyuridine-5'-monophosphate (dUMP) to 2'-deoxythymidine-5'-monophosphate (dTMP) while utilizing 5,10-methylenetetrahydrofolate (mTHF) as the methyl donor and reductant in the reaction, yielding dihydrofolate (DHF) as a by-product. This enzymatic reaction provides an intracellular de novo source of dTMP, an essential precursor for DNA biosynthesis.</text>
</comment>
<dbReference type="HAMAP" id="MF_00008">
    <property type="entry name" value="Thymidy_synth_bact"/>
    <property type="match status" value="1"/>
</dbReference>
<dbReference type="EMBL" id="VBRA02000009">
    <property type="protein sequence ID" value="MBP3059474.1"/>
    <property type="molecule type" value="Genomic_DNA"/>
</dbReference>
<dbReference type="GO" id="GO:0032259">
    <property type="term" value="P:methylation"/>
    <property type="evidence" value="ECO:0007669"/>
    <property type="project" value="UniProtKB-KW"/>
</dbReference>
<dbReference type="InterPro" id="IPR000398">
    <property type="entry name" value="Thymidylate_synthase"/>
</dbReference>
<dbReference type="GO" id="GO:0004799">
    <property type="term" value="F:thymidylate synthase activity"/>
    <property type="evidence" value="ECO:0007669"/>
    <property type="project" value="UniProtKB-EC"/>
</dbReference>
<dbReference type="PANTHER" id="PTHR11548:SF9">
    <property type="entry name" value="THYMIDYLATE SYNTHASE"/>
    <property type="match status" value="1"/>
</dbReference>
<dbReference type="NCBIfam" id="NF002497">
    <property type="entry name" value="PRK01827.1-3"/>
    <property type="match status" value="1"/>
</dbReference>
<feature type="active site" description="Nucleophile" evidence="6">
    <location>
        <position position="170"/>
    </location>
</feature>
<dbReference type="Proteomes" id="UP001192346">
    <property type="component" value="Unassembled WGS sequence"/>
</dbReference>
<feature type="binding site" evidence="6">
    <location>
        <position position="193"/>
    </location>
    <ligand>
        <name>(6R)-5,10-methylene-5,6,7,8-tetrahydrofolate</name>
        <dbReference type="ChEBI" id="CHEBI:15636"/>
    </ligand>
</feature>
<dbReference type="PANTHER" id="PTHR11548">
    <property type="entry name" value="THYMIDYLATE SYNTHASE 1"/>
    <property type="match status" value="1"/>
</dbReference>
<feature type="binding site" description="in other chain" evidence="6">
    <location>
        <begin position="231"/>
        <end position="233"/>
    </location>
    <ligand>
        <name>dUMP</name>
        <dbReference type="ChEBI" id="CHEBI:246422"/>
        <note>ligand shared between dimeric partners</note>
    </ligand>
</feature>
<feature type="domain" description="Thymidylate synthase/dCMP hydroxymethylase" evidence="8">
    <location>
        <begin position="2"/>
        <end position="288"/>
    </location>
</feature>
<comment type="pathway">
    <text evidence="6">Pyrimidine metabolism; dTTP biosynthesis.</text>
</comment>
<evidence type="ECO:0000256" key="2">
    <source>
        <dbReference type="ARBA" id="ARBA00022490"/>
    </source>
</evidence>
<dbReference type="InterPro" id="IPR045097">
    <property type="entry name" value="Thymidate_synth/dCMP_Mease"/>
</dbReference>
<reference evidence="9" key="1">
    <citation type="submission" date="2019-10" db="EMBL/GenBank/DDBJ databases">
        <title>Whole Genome Sequencing and Characterization of Texas Phoenix Palm Decline Phytoplasma Belongs to Lethal Yellowing (16SrIV) Group.</title>
        <authorList>
            <person name="Bao M."/>
        </authorList>
    </citation>
    <scope>NUCLEOTIDE SEQUENCE [LARGE SCALE GENOMIC DNA]</scope>
    <source>
        <strain evidence="9">ACPD</strain>
    </source>
</reference>
<dbReference type="InterPro" id="IPR020940">
    <property type="entry name" value="Thymidylate_synthase_AS"/>
</dbReference>
<evidence type="ECO:0000256" key="7">
    <source>
        <dbReference type="PROSITE-ProRule" id="PRU10016"/>
    </source>
</evidence>
<comment type="subcellular location">
    <subcellularLocation>
        <location evidence="6">Cytoplasm</location>
    </subcellularLocation>
</comment>
<dbReference type="PRINTS" id="PR00108">
    <property type="entry name" value="THYMDSNTHASE"/>
</dbReference>
<accession>A0ABS5BIU5</accession>
<comment type="caution">
    <text evidence="9">The sequence shown here is derived from an EMBL/GenBank/DDBJ whole genome shotgun (WGS) entry which is preliminary data.</text>
</comment>
<comment type="catalytic activity">
    <reaction evidence="6">
        <text>dUMP + (6R)-5,10-methylene-5,6,7,8-tetrahydrofolate = 7,8-dihydrofolate + dTMP</text>
        <dbReference type="Rhea" id="RHEA:12104"/>
        <dbReference type="ChEBI" id="CHEBI:15636"/>
        <dbReference type="ChEBI" id="CHEBI:57451"/>
        <dbReference type="ChEBI" id="CHEBI:63528"/>
        <dbReference type="ChEBI" id="CHEBI:246422"/>
        <dbReference type="EC" id="2.1.1.45"/>
    </reaction>
</comment>
<dbReference type="InterPro" id="IPR023451">
    <property type="entry name" value="Thymidate_synth/dCMP_Mease_dom"/>
</dbReference>
<organism evidence="9 10">
    <name type="scientific">Texas Phoenix palm phytoplasma</name>
    <dbReference type="NCBI Taxonomy" id="176709"/>
    <lineage>
        <taxon>Bacteria</taxon>
        <taxon>Bacillati</taxon>
        <taxon>Mycoplasmatota</taxon>
        <taxon>Mollicutes</taxon>
        <taxon>Acholeplasmatales</taxon>
        <taxon>Acholeplasmataceae</taxon>
        <taxon>Candidatus Phytoplasma</taxon>
        <taxon>16SrIV (Coconut lethal yellows group)</taxon>
    </lineage>
</organism>
<evidence type="ECO:0000313" key="9">
    <source>
        <dbReference type="EMBL" id="MBP3059474.1"/>
    </source>
</evidence>
<keyword evidence="10" id="KW-1185">Reference proteome</keyword>
<name>A0ABS5BIU5_9MOLU</name>
<keyword evidence="3 6" id="KW-0489">Methyltransferase</keyword>
<evidence type="ECO:0000256" key="1">
    <source>
        <dbReference type="ARBA" id="ARBA00011947"/>
    </source>
</evidence>
<evidence type="ECO:0000256" key="6">
    <source>
        <dbReference type="HAMAP-Rule" id="MF_00008"/>
    </source>
</evidence>
<dbReference type="InterPro" id="IPR036926">
    <property type="entry name" value="Thymidate_synth/dCMP_Mease_sf"/>
</dbReference>
<evidence type="ECO:0000313" key="10">
    <source>
        <dbReference type="Proteomes" id="UP001192346"/>
    </source>
</evidence>
<feature type="binding site" evidence="6">
    <location>
        <begin position="150"/>
        <end position="151"/>
    </location>
    <ligand>
        <name>dUMP</name>
        <dbReference type="ChEBI" id="CHEBI:246422"/>
        <note>ligand shared between dimeric partners</note>
    </ligand>
</feature>
<dbReference type="Pfam" id="PF00303">
    <property type="entry name" value="Thymidylat_synt"/>
    <property type="match status" value="1"/>
</dbReference>
<dbReference type="NCBIfam" id="TIGR03284">
    <property type="entry name" value="thym_sym"/>
    <property type="match status" value="1"/>
</dbReference>